<reference evidence="5 6" key="2">
    <citation type="journal article" date="2014" name="J. Gen. Appl. Microbiol.">
        <title>The early diverging ascomycetous budding yeast Saitoella complicata has three histone deacetylases belonging to the Clr6, Hos2, and Rpd3 lineages.</title>
        <authorList>
            <person name="Nishida H."/>
            <person name="Matsumoto T."/>
            <person name="Kondo S."/>
            <person name="Hamamoto M."/>
            <person name="Yoshikawa H."/>
        </authorList>
    </citation>
    <scope>NUCLEOTIDE SEQUENCE [LARGE SCALE GENOMIC DNA]</scope>
    <source>
        <strain evidence="5 6">NRRL Y-17804</strain>
    </source>
</reference>
<protein>
    <recommendedName>
        <fullName evidence="4">Ketoreductase domain-containing protein</fullName>
    </recommendedName>
</protein>
<proteinExistence type="inferred from homology"/>
<dbReference type="STRING" id="698492.A0A0E9NBP8"/>
<evidence type="ECO:0000313" key="6">
    <source>
        <dbReference type="Proteomes" id="UP000033140"/>
    </source>
</evidence>
<dbReference type="InterPro" id="IPR036291">
    <property type="entry name" value="NAD(P)-bd_dom_sf"/>
</dbReference>
<keyword evidence="3" id="KW-0560">Oxidoreductase</keyword>
<accession>A0A0E9NBP8</accession>
<evidence type="ECO:0000256" key="1">
    <source>
        <dbReference type="ARBA" id="ARBA00006484"/>
    </source>
</evidence>
<name>A0A0E9NBP8_SAICN</name>
<evidence type="ECO:0000259" key="4">
    <source>
        <dbReference type="SMART" id="SM00822"/>
    </source>
</evidence>
<dbReference type="SUPFAM" id="SSF51735">
    <property type="entry name" value="NAD(P)-binding Rossmann-fold domains"/>
    <property type="match status" value="1"/>
</dbReference>
<gene>
    <name evidence="5" type="ORF">G7K_1474-t1</name>
</gene>
<dbReference type="InterPro" id="IPR002347">
    <property type="entry name" value="SDR_fam"/>
</dbReference>
<dbReference type="InterPro" id="IPR057326">
    <property type="entry name" value="KR_dom"/>
</dbReference>
<dbReference type="PRINTS" id="PR00081">
    <property type="entry name" value="GDHRDH"/>
</dbReference>
<comment type="similarity">
    <text evidence="1">Belongs to the short-chain dehydrogenases/reductases (SDR) family.</text>
</comment>
<keyword evidence="6" id="KW-1185">Reference proteome</keyword>
<dbReference type="AlphaFoldDB" id="A0A0E9NBP8"/>
<reference evidence="5 6" key="1">
    <citation type="journal article" date="2011" name="J. Gen. Appl. Microbiol.">
        <title>Draft genome sequencing of the enigmatic yeast Saitoella complicata.</title>
        <authorList>
            <person name="Nishida H."/>
            <person name="Hamamoto M."/>
            <person name="Sugiyama J."/>
        </authorList>
    </citation>
    <scope>NUCLEOTIDE SEQUENCE [LARGE SCALE GENOMIC DNA]</scope>
    <source>
        <strain evidence="5 6">NRRL Y-17804</strain>
    </source>
</reference>
<evidence type="ECO:0000313" key="5">
    <source>
        <dbReference type="EMBL" id="GAO47264.1"/>
    </source>
</evidence>
<evidence type="ECO:0000256" key="3">
    <source>
        <dbReference type="ARBA" id="ARBA00023002"/>
    </source>
</evidence>
<dbReference type="InterPro" id="IPR020904">
    <property type="entry name" value="Sc_DH/Rdtase_CS"/>
</dbReference>
<evidence type="ECO:0000256" key="2">
    <source>
        <dbReference type="ARBA" id="ARBA00022857"/>
    </source>
</evidence>
<dbReference type="GO" id="GO:0048038">
    <property type="term" value="F:quinone binding"/>
    <property type="evidence" value="ECO:0007669"/>
    <property type="project" value="TreeGrafter"/>
</dbReference>
<dbReference type="FunFam" id="3.40.50.720:FF:000173">
    <property type="entry name" value="3-oxoacyl-[acyl-carrier protein] reductase"/>
    <property type="match status" value="1"/>
</dbReference>
<dbReference type="OMA" id="TCMITGG"/>
<dbReference type="EMBL" id="BACD03000008">
    <property type="protein sequence ID" value="GAO47264.1"/>
    <property type="molecule type" value="Genomic_DNA"/>
</dbReference>
<dbReference type="Gene3D" id="3.40.50.720">
    <property type="entry name" value="NAD(P)-binding Rossmann-like Domain"/>
    <property type="match status" value="1"/>
</dbReference>
<dbReference type="PRINTS" id="PR00080">
    <property type="entry name" value="SDRFAMILY"/>
</dbReference>
<dbReference type="Pfam" id="PF13561">
    <property type="entry name" value="adh_short_C2"/>
    <property type="match status" value="1"/>
</dbReference>
<dbReference type="GO" id="GO:0006633">
    <property type="term" value="P:fatty acid biosynthetic process"/>
    <property type="evidence" value="ECO:0007669"/>
    <property type="project" value="TreeGrafter"/>
</dbReference>
<sequence length="245" mass="26011">MLRSKKCLVTGGSRGLGLAIAKRFSDEGATCILMARNREKLEAAREQLATAAEDGALLRHNIVVGDVQDFASKDYGKGVLDDVDVLVNAAGITQVSLLVRTSPNSIKSLVQTNLLGTIYASQAFARNSIRARKGGVIINFSSALAHRPVPGSSIYTATKAAVEGLTKALAVELGPANIRVNAISPGYIETDMTSAISEKAREKMMDRVPVKRFGTVEEVAEVALMLAMNEFMTGSVVNVDGGWSV</sequence>
<keyword evidence="2" id="KW-0521">NADP</keyword>
<dbReference type="PANTHER" id="PTHR42760">
    <property type="entry name" value="SHORT-CHAIN DEHYDROGENASES/REDUCTASES FAMILY MEMBER"/>
    <property type="match status" value="1"/>
</dbReference>
<comment type="caution">
    <text evidence="5">The sequence shown here is derived from an EMBL/GenBank/DDBJ whole genome shotgun (WGS) entry which is preliminary data.</text>
</comment>
<dbReference type="SMART" id="SM00822">
    <property type="entry name" value="PKS_KR"/>
    <property type="match status" value="1"/>
</dbReference>
<organism evidence="5 6">
    <name type="scientific">Saitoella complicata (strain BCRC 22490 / CBS 7301 / JCM 7358 / NBRC 10748 / NRRL Y-17804)</name>
    <dbReference type="NCBI Taxonomy" id="698492"/>
    <lineage>
        <taxon>Eukaryota</taxon>
        <taxon>Fungi</taxon>
        <taxon>Dikarya</taxon>
        <taxon>Ascomycota</taxon>
        <taxon>Taphrinomycotina</taxon>
        <taxon>Taphrinomycotina incertae sedis</taxon>
        <taxon>Saitoella</taxon>
    </lineage>
</organism>
<dbReference type="PROSITE" id="PS00061">
    <property type="entry name" value="ADH_SHORT"/>
    <property type="match status" value="1"/>
</dbReference>
<dbReference type="GO" id="GO:0016616">
    <property type="term" value="F:oxidoreductase activity, acting on the CH-OH group of donors, NAD or NADP as acceptor"/>
    <property type="evidence" value="ECO:0007669"/>
    <property type="project" value="UniProtKB-ARBA"/>
</dbReference>
<dbReference type="PANTHER" id="PTHR42760:SF133">
    <property type="entry name" value="3-OXOACYL-[ACYL-CARRIER-PROTEIN] REDUCTASE"/>
    <property type="match status" value="1"/>
</dbReference>
<feature type="domain" description="Ketoreductase" evidence="4">
    <location>
        <begin position="5"/>
        <end position="186"/>
    </location>
</feature>
<dbReference type="Proteomes" id="UP000033140">
    <property type="component" value="Unassembled WGS sequence"/>
</dbReference>
<reference evidence="5 6" key="3">
    <citation type="journal article" date="2015" name="Genome Announc.">
        <title>Draft Genome Sequence of the Archiascomycetous Yeast Saitoella complicata.</title>
        <authorList>
            <person name="Yamauchi K."/>
            <person name="Kondo S."/>
            <person name="Hamamoto M."/>
            <person name="Takahashi Y."/>
            <person name="Ogura Y."/>
            <person name="Hayashi T."/>
            <person name="Nishida H."/>
        </authorList>
    </citation>
    <scope>NUCLEOTIDE SEQUENCE [LARGE SCALE GENOMIC DNA]</scope>
    <source>
        <strain evidence="5 6">NRRL Y-17804</strain>
    </source>
</reference>